<evidence type="ECO:0008006" key="3">
    <source>
        <dbReference type="Google" id="ProtNLM"/>
    </source>
</evidence>
<evidence type="ECO:0000313" key="1">
    <source>
        <dbReference type="EMBL" id="MCD7472058.1"/>
    </source>
</evidence>
<organism evidence="1 2">
    <name type="scientific">Datura stramonium</name>
    <name type="common">Jimsonweed</name>
    <name type="synonym">Common thornapple</name>
    <dbReference type="NCBI Taxonomy" id="4076"/>
    <lineage>
        <taxon>Eukaryota</taxon>
        <taxon>Viridiplantae</taxon>
        <taxon>Streptophyta</taxon>
        <taxon>Embryophyta</taxon>
        <taxon>Tracheophyta</taxon>
        <taxon>Spermatophyta</taxon>
        <taxon>Magnoliopsida</taxon>
        <taxon>eudicotyledons</taxon>
        <taxon>Gunneridae</taxon>
        <taxon>Pentapetalae</taxon>
        <taxon>asterids</taxon>
        <taxon>lamiids</taxon>
        <taxon>Solanales</taxon>
        <taxon>Solanaceae</taxon>
        <taxon>Solanoideae</taxon>
        <taxon>Datureae</taxon>
        <taxon>Datura</taxon>
    </lineage>
</organism>
<sequence length="178" mass="20146">CHERLHNMGCVESHESDYTAFQMISTSKQWWRDYIRPMGSPSLSWEQFTRRVVDTAKEVEYMRLQDFSDARDKKSLILLVLTVSPHLKRSLGRGGHSSYSSASQHISTCTSCFESGNLKNYKTDYPHFLKRGQHQGSQAPSRALTHLDRGQCSLHLGRSGVQITQGDGEGVTRAKGDR</sequence>
<reference evidence="1 2" key="1">
    <citation type="journal article" date="2021" name="BMC Genomics">
        <title>Datura genome reveals duplications of psychoactive alkaloid biosynthetic genes and high mutation rate following tissue culture.</title>
        <authorList>
            <person name="Rajewski A."/>
            <person name="Carter-House D."/>
            <person name="Stajich J."/>
            <person name="Litt A."/>
        </authorList>
    </citation>
    <scope>NUCLEOTIDE SEQUENCE [LARGE SCALE GENOMIC DNA]</scope>
    <source>
        <strain evidence="1">AR-01</strain>
    </source>
</reference>
<keyword evidence="2" id="KW-1185">Reference proteome</keyword>
<accession>A0ABS8TLI5</accession>
<feature type="non-terminal residue" evidence="1">
    <location>
        <position position="1"/>
    </location>
</feature>
<name>A0ABS8TLI5_DATST</name>
<comment type="caution">
    <text evidence="1">The sequence shown here is derived from an EMBL/GenBank/DDBJ whole genome shotgun (WGS) entry which is preliminary data.</text>
</comment>
<protein>
    <recommendedName>
        <fullName evidence="3">Retrotransposon gag domain-containing protein</fullName>
    </recommendedName>
</protein>
<feature type="non-terminal residue" evidence="1">
    <location>
        <position position="178"/>
    </location>
</feature>
<dbReference type="EMBL" id="JACEIK010001767">
    <property type="protein sequence ID" value="MCD7472058.1"/>
    <property type="molecule type" value="Genomic_DNA"/>
</dbReference>
<evidence type="ECO:0000313" key="2">
    <source>
        <dbReference type="Proteomes" id="UP000823775"/>
    </source>
</evidence>
<proteinExistence type="predicted"/>
<gene>
    <name evidence="1" type="ORF">HAX54_012945</name>
</gene>
<dbReference type="Proteomes" id="UP000823775">
    <property type="component" value="Unassembled WGS sequence"/>
</dbReference>